<organism evidence="1 2">
    <name type="scientific">Schaalia hyovaginalis</name>
    <dbReference type="NCBI Taxonomy" id="29316"/>
    <lineage>
        <taxon>Bacteria</taxon>
        <taxon>Bacillati</taxon>
        <taxon>Actinomycetota</taxon>
        <taxon>Actinomycetes</taxon>
        <taxon>Actinomycetales</taxon>
        <taxon>Actinomycetaceae</taxon>
        <taxon>Schaalia</taxon>
    </lineage>
</organism>
<reference evidence="1" key="1">
    <citation type="submission" date="2020-08" db="EMBL/GenBank/DDBJ databases">
        <title>Sequencing the genomes of 1000 actinobacteria strains.</title>
        <authorList>
            <person name="Klenk H.-P."/>
        </authorList>
    </citation>
    <scope>NUCLEOTIDE SEQUENCE</scope>
    <source>
        <strain evidence="1">DSM 10695</strain>
    </source>
</reference>
<protein>
    <submittedName>
        <fullName evidence="1">Uncharacterized protein</fullName>
    </submittedName>
</protein>
<accession>A0A923IWY7</accession>
<dbReference type="EMBL" id="JACHMK010000001">
    <property type="protein sequence ID" value="MBB6333575.1"/>
    <property type="molecule type" value="Genomic_DNA"/>
</dbReference>
<sequence>MRVLPAAVRGRGLLGEEVLPPHAPRHIVLNPHGRLFAILHVKQPRANLVELARTRQFRPRGSGLFDDPEHVEGAPLNPSVRPRFLSGLLKAAPPIRHHHDRRRDPVHEGLPRTRVLTPCDIPAQHMLSCLGDQHDRFTPQVQAVNEDDLVDLIHDRRQGPDLPQTLTAPTKRPATTWHVRLPGPTKQPREEVVQMLRGGVNPLHAR</sequence>
<gene>
    <name evidence="1" type="ORF">HD592_000140</name>
</gene>
<name>A0A923IWY7_9ACTO</name>
<comment type="caution">
    <text evidence="1">The sequence shown here is derived from an EMBL/GenBank/DDBJ whole genome shotgun (WGS) entry which is preliminary data.</text>
</comment>
<keyword evidence="2" id="KW-1185">Reference proteome</keyword>
<evidence type="ECO:0000313" key="2">
    <source>
        <dbReference type="Proteomes" id="UP000617426"/>
    </source>
</evidence>
<evidence type="ECO:0000313" key="1">
    <source>
        <dbReference type="EMBL" id="MBB6333575.1"/>
    </source>
</evidence>
<proteinExistence type="predicted"/>
<dbReference type="AlphaFoldDB" id="A0A923IWY7"/>
<dbReference type="Proteomes" id="UP000617426">
    <property type="component" value="Unassembled WGS sequence"/>
</dbReference>